<dbReference type="Proteomes" id="UP000663828">
    <property type="component" value="Unassembled WGS sequence"/>
</dbReference>
<evidence type="ECO:0000313" key="4">
    <source>
        <dbReference type="Proteomes" id="UP000663828"/>
    </source>
</evidence>
<keyword evidence="1" id="KW-0732">Signal</keyword>
<evidence type="ECO:0000256" key="1">
    <source>
        <dbReference type="SAM" id="SignalP"/>
    </source>
</evidence>
<feature type="chain" id="PRO_5036225381" evidence="1">
    <location>
        <begin position="24"/>
        <end position="173"/>
    </location>
</feature>
<keyword evidence="4" id="KW-1185">Reference proteome</keyword>
<dbReference type="AlphaFoldDB" id="A0A814NIP6"/>
<protein>
    <submittedName>
        <fullName evidence="2">Uncharacterized protein</fullName>
    </submittedName>
</protein>
<accession>A0A814NIP6</accession>
<evidence type="ECO:0000313" key="2">
    <source>
        <dbReference type="EMBL" id="CAF1093538.1"/>
    </source>
</evidence>
<sequence>MNQLSLLISLIIASVFVVNVINATDTLHTGNITALIEGSIKHLFSLWIVPCSEWLNVFTNNAVWYHPKFPAGLQYSQLMNFCELNQATKPALFRQDGDIRLTVSGNSSTSALYHVMVPYVYGQIENGNNNSLFINSGYEYVQLVADENNVIRINTVVEFFNRASLPFTWPDNN</sequence>
<dbReference type="Proteomes" id="UP000663852">
    <property type="component" value="Unassembled WGS sequence"/>
</dbReference>
<gene>
    <name evidence="3" type="ORF">EDS130_LOCUS27966</name>
    <name evidence="2" type="ORF">XAT740_LOCUS17970</name>
</gene>
<dbReference type="EMBL" id="CAJNOR010001185">
    <property type="protein sequence ID" value="CAF1093538.1"/>
    <property type="molecule type" value="Genomic_DNA"/>
</dbReference>
<feature type="signal peptide" evidence="1">
    <location>
        <begin position="1"/>
        <end position="23"/>
    </location>
</feature>
<dbReference type="OrthoDB" id="9995498at2759"/>
<comment type="caution">
    <text evidence="2">The sequence shown here is derived from an EMBL/GenBank/DDBJ whole genome shotgun (WGS) entry which is preliminary data.</text>
</comment>
<proteinExistence type="predicted"/>
<name>A0A814NIP6_ADIRI</name>
<organism evidence="2 4">
    <name type="scientific">Adineta ricciae</name>
    <name type="common">Rotifer</name>
    <dbReference type="NCBI Taxonomy" id="249248"/>
    <lineage>
        <taxon>Eukaryota</taxon>
        <taxon>Metazoa</taxon>
        <taxon>Spiralia</taxon>
        <taxon>Gnathifera</taxon>
        <taxon>Rotifera</taxon>
        <taxon>Eurotatoria</taxon>
        <taxon>Bdelloidea</taxon>
        <taxon>Adinetida</taxon>
        <taxon>Adinetidae</taxon>
        <taxon>Adineta</taxon>
    </lineage>
</organism>
<reference evidence="2" key="1">
    <citation type="submission" date="2021-02" db="EMBL/GenBank/DDBJ databases">
        <authorList>
            <person name="Nowell W R."/>
        </authorList>
    </citation>
    <scope>NUCLEOTIDE SEQUENCE</scope>
</reference>
<dbReference type="EMBL" id="CAJNOJ010000180">
    <property type="protein sequence ID" value="CAF1250878.1"/>
    <property type="molecule type" value="Genomic_DNA"/>
</dbReference>
<evidence type="ECO:0000313" key="3">
    <source>
        <dbReference type="EMBL" id="CAF1250878.1"/>
    </source>
</evidence>